<evidence type="ECO:0000256" key="14">
    <source>
        <dbReference type="SAM" id="MobiDB-lite"/>
    </source>
</evidence>
<comment type="similarity">
    <text evidence="2 13">Belongs to the OXA1/ALB3/YidC family. Type 1 subfamily.</text>
</comment>
<evidence type="ECO:0000256" key="5">
    <source>
        <dbReference type="ARBA" id="ARBA00022475"/>
    </source>
</evidence>
<keyword evidence="9 13" id="KW-0472">Membrane</keyword>
<dbReference type="CDD" id="cd19961">
    <property type="entry name" value="EcYidC-like_peri"/>
    <property type="match status" value="1"/>
</dbReference>
<dbReference type="InterPro" id="IPR019998">
    <property type="entry name" value="Membr_insert_YidC"/>
</dbReference>
<evidence type="ECO:0000256" key="12">
    <source>
        <dbReference type="ARBA" id="ARBA00033342"/>
    </source>
</evidence>
<dbReference type="AlphaFoldDB" id="A0A432X8W5"/>
<dbReference type="NCBIfam" id="TIGR03593">
    <property type="entry name" value="yidC_nterm"/>
    <property type="match status" value="1"/>
</dbReference>
<comment type="function">
    <text evidence="13">Required for the insertion and/or proper folding and/or complex formation of integral membrane proteins into the membrane. Involved in integration of membrane proteins that insert both dependently and independently of the Sec translocase complex, as well as at least some lipoproteins. Aids folding of multispanning membrane proteins.</text>
</comment>
<evidence type="ECO:0000259" key="15">
    <source>
        <dbReference type="Pfam" id="PF02096"/>
    </source>
</evidence>
<comment type="caution">
    <text evidence="13">Lacks conserved residue(s) required for the propagation of feature annotation.</text>
</comment>
<dbReference type="PANTHER" id="PTHR12428:SF65">
    <property type="entry name" value="CYTOCHROME C OXIDASE ASSEMBLY PROTEIN COX18, MITOCHONDRIAL"/>
    <property type="match status" value="1"/>
</dbReference>
<reference evidence="17 18" key="1">
    <citation type="journal article" date="2011" name="Front. Microbiol.">
        <title>Genomic signatures of strain selection and enhancement in Bacillus atrophaeus var. globigii, a historical biowarfare simulant.</title>
        <authorList>
            <person name="Gibbons H.S."/>
            <person name="Broomall S.M."/>
            <person name="McNew L.A."/>
            <person name="Daligault H."/>
            <person name="Chapman C."/>
            <person name="Bruce D."/>
            <person name="Karavis M."/>
            <person name="Krepps M."/>
            <person name="McGregor P.A."/>
            <person name="Hong C."/>
            <person name="Park K.H."/>
            <person name="Akmal A."/>
            <person name="Feldman A."/>
            <person name="Lin J.S."/>
            <person name="Chang W.E."/>
            <person name="Higgs B.W."/>
            <person name="Demirev P."/>
            <person name="Lindquist J."/>
            <person name="Liem A."/>
            <person name="Fochler E."/>
            <person name="Read T.D."/>
            <person name="Tapia R."/>
            <person name="Johnson S."/>
            <person name="Bishop-Lilly K.A."/>
            <person name="Detter C."/>
            <person name="Han C."/>
            <person name="Sozhamannan S."/>
            <person name="Rosenzweig C.N."/>
            <person name="Skowronski E.W."/>
        </authorList>
    </citation>
    <scope>NUCLEOTIDE SEQUENCE [LARGE SCALE GENOMIC DNA]</scope>
    <source>
        <strain evidence="17 18">AIT1</strain>
    </source>
</reference>
<evidence type="ECO:0000256" key="13">
    <source>
        <dbReference type="HAMAP-Rule" id="MF_01810"/>
    </source>
</evidence>
<sequence>MDSRRTLLIILFLVMSFFMYQQWTLKDVAKTPGIDSQSSSAQAQTVPNTATSNGIPQAGQSSVNTVDTPSVQASEVTDSADTVRVTTDLFDIRISLSGGDIVRAELLEHAKELGEDARYSILFQEQGAMHIAESGLTGPDGFDNASTRPQYTVSTDHFRLTGDTLRVPLTYTAENGSTVTKEYVFTRGDYAVDVHHKVNNNTNTSLNMALFGRLTQTMVSNDRSMFMPTYRGAAYSSENDRYKKYSFKDIKKRNLEQNTSAGWVAMLEHYFVTAWVPDQNALNYLRTSTSAATNAARISFVGPVINIPAGSQYDFESQIYMGPKDQERLAELANHLDLTVDYGFLWWLAQPIHWLIAFLFGFVKNYGVAIILITIIIKGLLYPLTKAQHTSMAKMRKIAPRMAELKERFGDDKQKMSQAMMSMYKEEKVNPLGGCLPMFLQLPIFLALYWVLLESPEIRHADFALWINDLSSRDPYFILPLLMGASMYFMQRLQPTPMTDPMQQKIMQMMPVVFTVFFLFFPAGLVLYWLVSNLITIAQMLWIYRQFDKKGLK</sequence>
<comment type="subcellular location">
    <subcellularLocation>
        <location evidence="1">Cell inner membrane</location>
        <topology evidence="1">Multi-pass membrane protein</topology>
    </subcellularLocation>
    <subcellularLocation>
        <location evidence="13">Cell membrane</location>
        <topology evidence="13">Multi-pass membrane protein</topology>
    </subcellularLocation>
</comment>
<dbReference type="PANTHER" id="PTHR12428">
    <property type="entry name" value="OXA1"/>
    <property type="match status" value="1"/>
</dbReference>
<organism evidence="17 18">
    <name type="scientific">Aliidiomarina taiwanensis</name>
    <dbReference type="NCBI Taxonomy" id="946228"/>
    <lineage>
        <taxon>Bacteria</taxon>
        <taxon>Pseudomonadati</taxon>
        <taxon>Pseudomonadota</taxon>
        <taxon>Gammaproteobacteria</taxon>
        <taxon>Alteromonadales</taxon>
        <taxon>Idiomarinaceae</taxon>
        <taxon>Aliidiomarina</taxon>
    </lineage>
</organism>
<dbReference type="CDD" id="cd20070">
    <property type="entry name" value="5TM_YidC_Alb3"/>
    <property type="match status" value="1"/>
</dbReference>
<dbReference type="InterPro" id="IPR047196">
    <property type="entry name" value="YidC_ALB_C"/>
</dbReference>
<evidence type="ECO:0000256" key="8">
    <source>
        <dbReference type="ARBA" id="ARBA00022989"/>
    </source>
</evidence>
<feature type="transmembrane region" description="Helical" evidence="13">
    <location>
        <begin position="511"/>
        <end position="531"/>
    </location>
</feature>
<dbReference type="Pfam" id="PF02096">
    <property type="entry name" value="60KD_IMP"/>
    <property type="match status" value="1"/>
</dbReference>
<accession>A0A432X8W5</accession>
<evidence type="ECO:0000313" key="17">
    <source>
        <dbReference type="EMBL" id="RUO43691.1"/>
    </source>
</evidence>
<dbReference type="EMBL" id="PIPQ01000001">
    <property type="protein sequence ID" value="RUO43691.1"/>
    <property type="molecule type" value="Genomic_DNA"/>
</dbReference>
<dbReference type="HAMAP" id="MF_01810">
    <property type="entry name" value="YidC_type1"/>
    <property type="match status" value="1"/>
</dbReference>
<dbReference type="PRINTS" id="PR00701">
    <property type="entry name" value="60KDINNERMP"/>
</dbReference>
<feature type="transmembrane region" description="Helical" evidence="13">
    <location>
        <begin position="473"/>
        <end position="490"/>
    </location>
</feature>
<evidence type="ECO:0000256" key="10">
    <source>
        <dbReference type="ARBA" id="ARBA00023186"/>
    </source>
</evidence>
<dbReference type="RefSeq" id="WP_126756085.1">
    <property type="nucleotide sequence ID" value="NZ_PIPQ01000001.1"/>
</dbReference>
<dbReference type="OrthoDB" id="9780552at2"/>
<evidence type="ECO:0000256" key="1">
    <source>
        <dbReference type="ARBA" id="ARBA00004429"/>
    </source>
</evidence>
<evidence type="ECO:0000256" key="11">
    <source>
        <dbReference type="ARBA" id="ARBA00033245"/>
    </source>
</evidence>
<dbReference type="PRINTS" id="PR01900">
    <property type="entry name" value="YIDCPROTEIN"/>
</dbReference>
<dbReference type="GO" id="GO:0015031">
    <property type="term" value="P:protein transport"/>
    <property type="evidence" value="ECO:0007669"/>
    <property type="project" value="UniProtKB-KW"/>
</dbReference>
<name>A0A432X8W5_9GAMM</name>
<evidence type="ECO:0000256" key="2">
    <source>
        <dbReference type="ARBA" id="ARBA00010527"/>
    </source>
</evidence>
<dbReference type="GO" id="GO:0032977">
    <property type="term" value="F:membrane insertase activity"/>
    <property type="evidence" value="ECO:0007669"/>
    <property type="project" value="InterPro"/>
</dbReference>
<dbReference type="NCBIfam" id="TIGR03592">
    <property type="entry name" value="yidC_oxa1_cterm"/>
    <property type="match status" value="1"/>
</dbReference>
<keyword evidence="6 13" id="KW-0812">Transmembrane</keyword>
<keyword evidence="7 13" id="KW-0653">Protein transport</keyword>
<dbReference type="Proteomes" id="UP000286976">
    <property type="component" value="Unassembled WGS sequence"/>
</dbReference>
<keyword evidence="8 13" id="KW-1133">Transmembrane helix</keyword>
<proteinExistence type="inferred from homology"/>
<evidence type="ECO:0000313" key="18">
    <source>
        <dbReference type="Proteomes" id="UP000286976"/>
    </source>
</evidence>
<comment type="subunit">
    <text evidence="13">Interacts with the Sec translocase complex via SecD. Specifically interacts with transmembrane segments of nascent integral membrane proteins during membrane integration.</text>
</comment>
<dbReference type="InterPro" id="IPR038221">
    <property type="entry name" value="YidC_periplasmic_sf"/>
</dbReference>
<feature type="transmembrane region" description="Helical" evidence="13">
    <location>
        <begin position="429"/>
        <end position="453"/>
    </location>
</feature>
<keyword evidence="5 13" id="KW-1003">Cell membrane</keyword>
<evidence type="ECO:0000259" key="16">
    <source>
        <dbReference type="Pfam" id="PF14849"/>
    </source>
</evidence>
<feature type="domain" description="Membrane insertase YidC/Oxa/ALB C-terminal" evidence="15">
    <location>
        <begin position="366"/>
        <end position="545"/>
    </location>
</feature>
<keyword evidence="18" id="KW-1185">Reference proteome</keyword>
<dbReference type="GO" id="GO:0051205">
    <property type="term" value="P:protein insertion into membrane"/>
    <property type="evidence" value="ECO:0007669"/>
    <property type="project" value="TreeGrafter"/>
</dbReference>
<protein>
    <recommendedName>
        <fullName evidence="3 13">Membrane protein insertase YidC</fullName>
    </recommendedName>
    <alternativeName>
        <fullName evidence="12 13">Foldase YidC</fullName>
    </alternativeName>
    <alternativeName>
        <fullName evidence="11 13">Membrane integrase YidC</fullName>
    </alternativeName>
    <alternativeName>
        <fullName evidence="13">Membrane protein YidC</fullName>
    </alternativeName>
</protein>
<dbReference type="InterPro" id="IPR028055">
    <property type="entry name" value="YidC/Oxa/ALB_C"/>
</dbReference>
<dbReference type="NCBIfam" id="NF002352">
    <property type="entry name" value="PRK01318.1-3"/>
    <property type="match status" value="1"/>
</dbReference>
<evidence type="ECO:0000256" key="9">
    <source>
        <dbReference type="ARBA" id="ARBA00023136"/>
    </source>
</evidence>
<dbReference type="InterPro" id="IPR028053">
    <property type="entry name" value="Membr_insert_YidC_N"/>
</dbReference>
<feature type="region of interest" description="Disordered" evidence="14">
    <location>
        <begin position="34"/>
        <end position="77"/>
    </location>
</feature>
<dbReference type="InterPro" id="IPR001708">
    <property type="entry name" value="YidC/ALB3/OXA1/COX18"/>
</dbReference>
<keyword evidence="10 13" id="KW-0143">Chaperone</keyword>
<feature type="domain" description="Membrane insertase YidC N-terminal" evidence="16">
    <location>
        <begin position="83"/>
        <end position="355"/>
    </location>
</feature>
<evidence type="ECO:0000256" key="4">
    <source>
        <dbReference type="ARBA" id="ARBA00022448"/>
    </source>
</evidence>
<evidence type="ECO:0000256" key="6">
    <source>
        <dbReference type="ARBA" id="ARBA00022692"/>
    </source>
</evidence>
<keyword evidence="4 13" id="KW-0813">Transport</keyword>
<comment type="caution">
    <text evidence="17">The sequence shown here is derived from an EMBL/GenBank/DDBJ whole genome shotgun (WGS) entry which is preliminary data.</text>
</comment>
<dbReference type="Pfam" id="PF14849">
    <property type="entry name" value="YidC_periplas"/>
    <property type="match status" value="1"/>
</dbReference>
<dbReference type="Gene3D" id="2.70.98.90">
    <property type="match status" value="1"/>
</dbReference>
<dbReference type="GO" id="GO:0005886">
    <property type="term" value="C:plasma membrane"/>
    <property type="evidence" value="ECO:0007669"/>
    <property type="project" value="UniProtKB-SubCell"/>
</dbReference>
<gene>
    <name evidence="13" type="primary">yidC</name>
    <name evidence="17" type="ORF">CWE15_00365</name>
</gene>
<evidence type="ECO:0000256" key="3">
    <source>
        <dbReference type="ARBA" id="ARBA00015325"/>
    </source>
</evidence>
<evidence type="ECO:0000256" key="7">
    <source>
        <dbReference type="ARBA" id="ARBA00022927"/>
    </source>
</evidence>